<proteinExistence type="predicted"/>
<feature type="domain" description="Spp2/MOS2 G-patch" evidence="4">
    <location>
        <begin position="105"/>
        <end position="164"/>
    </location>
</feature>
<evidence type="ECO:0000313" key="5">
    <source>
        <dbReference type="EMBL" id="KAG6474839.1"/>
    </source>
</evidence>
<feature type="region of interest" description="Disordered" evidence="3">
    <location>
        <begin position="1"/>
        <end position="43"/>
    </location>
</feature>
<dbReference type="Proteomes" id="UP000734854">
    <property type="component" value="Unassembled WGS sequence"/>
</dbReference>
<dbReference type="PANTHER" id="PTHR15818:SF2">
    <property type="entry name" value="G-PATCH DOMAIN AND KOW MOTIFS-CONTAINING PROTEIN"/>
    <property type="match status" value="1"/>
</dbReference>
<gene>
    <name evidence="5" type="ORF">ZIOFF_064054</name>
</gene>
<name>A0A8J5CF98_ZINOF</name>
<accession>A0A8J5CF98</accession>
<dbReference type="EMBL" id="JACMSC010000018">
    <property type="protein sequence ID" value="KAG6474839.1"/>
    <property type="molecule type" value="Genomic_DNA"/>
</dbReference>
<keyword evidence="6" id="KW-1185">Reference proteome</keyword>
<dbReference type="OrthoDB" id="5577072at2759"/>
<feature type="compositionally biased region" description="Low complexity" evidence="3">
    <location>
        <begin position="11"/>
        <end position="20"/>
    </location>
</feature>
<dbReference type="InterPro" id="IPR045166">
    <property type="entry name" value="Spp2-like"/>
</dbReference>
<comment type="caution">
    <text evidence="5">The sequence shown here is derived from an EMBL/GenBank/DDBJ whole genome shotgun (WGS) entry which is preliminary data.</text>
</comment>
<evidence type="ECO:0000313" key="6">
    <source>
        <dbReference type="Proteomes" id="UP000734854"/>
    </source>
</evidence>
<dbReference type="AlphaFoldDB" id="A0A8J5CF98"/>
<sequence>MADEEPRRKISFSLSSLPSSRHNPLVPRRGANGSVDDPSCEAENGSAIPEFVTSFEASLALAASEDAKPIIPPMLDAQMKKVIPFPESEVDYDTWKFREDMKGLPEHHGLEEFKQMPVEDFPSAYLAGYGWVKGQVIGRNKRLQDPKVIEYSRRDGTQGLGYNKHKL</sequence>
<dbReference type="PANTHER" id="PTHR15818">
    <property type="entry name" value="G PATCH AND KOW-CONTAINING"/>
    <property type="match status" value="1"/>
</dbReference>
<dbReference type="InterPro" id="IPR026822">
    <property type="entry name" value="Spp2/MOS2_G-patch"/>
</dbReference>
<organism evidence="5 6">
    <name type="scientific">Zingiber officinale</name>
    <name type="common">Ginger</name>
    <name type="synonym">Amomum zingiber</name>
    <dbReference type="NCBI Taxonomy" id="94328"/>
    <lineage>
        <taxon>Eukaryota</taxon>
        <taxon>Viridiplantae</taxon>
        <taxon>Streptophyta</taxon>
        <taxon>Embryophyta</taxon>
        <taxon>Tracheophyta</taxon>
        <taxon>Spermatophyta</taxon>
        <taxon>Magnoliopsida</taxon>
        <taxon>Liliopsida</taxon>
        <taxon>Zingiberales</taxon>
        <taxon>Zingiberaceae</taxon>
        <taxon>Zingiber</taxon>
    </lineage>
</organism>
<dbReference type="GO" id="GO:0000398">
    <property type="term" value="P:mRNA splicing, via spliceosome"/>
    <property type="evidence" value="ECO:0007669"/>
    <property type="project" value="InterPro"/>
</dbReference>
<dbReference type="Pfam" id="PF12656">
    <property type="entry name" value="G-patch_2"/>
    <property type="match status" value="1"/>
</dbReference>
<comment type="subcellular location">
    <subcellularLocation>
        <location evidence="1">Nucleus</location>
    </subcellularLocation>
</comment>
<evidence type="ECO:0000256" key="1">
    <source>
        <dbReference type="ARBA" id="ARBA00004123"/>
    </source>
</evidence>
<dbReference type="GO" id="GO:0005681">
    <property type="term" value="C:spliceosomal complex"/>
    <property type="evidence" value="ECO:0007669"/>
    <property type="project" value="TreeGrafter"/>
</dbReference>
<evidence type="ECO:0000259" key="4">
    <source>
        <dbReference type="Pfam" id="PF12656"/>
    </source>
</evidence>
<keyword evidence="2" id="KW-0539">Nucleus</keyword>
<evidence type="ECO:0000256" key="3">
    <source>
        <dbReference type="SAM" id="MobiDB-lite"/>
    </source>
</evidence>
<reference evidence="5 6" key="1">
    <citation type="submission" date="2020-08" db="EMBL/GenBank/DDBJ databases">
        <title>Plant Genome Project.</title>
        <authorList>
            <person name="Zhang R.-G."/>
        </authorList>
    </citation>
    <scope>NUCLEOTIDE SEQUENCE [LARGE SCALE GENOMIC DNA]</scope>
    <source>
        <tissue evidence="5">Rhizome</tissue>
    </source>
</reference>
<evidence type="ECO:0000256" key="2">
    <source>
        <dbReference type="ARBA" id="ARBA00023242"/>
    </source>
</evidence>
<protein>
    <recommendedName>
        <fullName evidence="4">Spp2/MOS2 G-patch domain-containing protein</fullName>
    </recommendedName>
</protein>